<evidence type="ECO:0000256" key="1">
    <source>
        <dbReference type="SAM" id="Coils"/>
    </source>
</evidence>
<accession>A0A6A6XQC7</accession>
<dbReference type="PANTHER" id="PTHR21357:SF4">
    <property type="entry name" value="FAM172 FAMILY PROTEIN HOMOLOG CG10038"/>
    <property type="match status" value="1"/>
</dbReference>
<dbReference type="PANTHER" id="PTHR21357">
    <property type="entry name" value="FAM172 FAMILY PROTEIN HOMOLOG CG10038"/>
    <property type="match status" value="1"/>
</dbReference>
<feature type="region of interest" description="Disordered" evidence="2">
    <location>
        <begin position="330"/>
        <end position="357"/>
    </location>
</feature>
<feature type="compositionally biased region" description="Basic and acidic residues" evidence="2">
    <location>
        <begin position="544"/>
        <end position="559"/>
    </location>
</feature>
<protein>
    <recommendedName>
        <fullName evidence="3">Arb2 domain-containing protein</fullName>
    </recommendedName>
</protein>
<organism evidence="4 5">
    <name type="scientific">Melanomma pulvis-pyrius CBS 109.77</name>
    <dbReference type="NCBI Taxonomy" id="1314802"/>
    <lineage>
        <taxon>Eukaryota</taxon>
        <taxon>Fungi</taxon>
        <taxon>Dikarya</taxon>
        <taxon>Ascomycota</taxon>
        <taxon>Pezizomycotina</taxon>
        <taxon>Dothideomycetes</taxon>
        <taxon>Pleosporomycetidae</taxon>
        <taxon>Pleosporales</taxon>
        <taxon>Melanommataceae</taxon>
        <taxon>Melanomma</taxon>
    </lineage>
</organism>
<feature type="region of interest" description="Disordered" evidence="2">
    <location>
        <begin position="540"/>
        <end position="565"/>
    </location>
</feature>
<evidence type="ECO:0000313" key="4">
    <source>
        <dbReference type="EMBL" id="KAF2797737.1"/>
    </source>
</evidence>
<dbReference type="InterPro" id="IPR053858">
    <property type="entry name" value="Arb2_dom"/>
</dbReference>
<dbReference type="OrthoDB" id="421951at2759"/>
<evidence type="ECO:0000313" key="5">
    <source>
        <dbReference type="Proteomes" id="UP000799757"/>
    </source>
</evidence>
<keyword evidence="1" id="KW-0175">Coiled coil</keyword>
<keyword evidence="5" id="KW-1185">Reference proteome</keyword>
<dbReference type="EMBL" id="MU001799">
    <property type="protein sequence ID" value="KAF2797737.1"/>
    <property type="molecule type" value="Genomic_DNA"/>
</dbReference>
<evidence type="ECO:0000256" key="2">
    <source>
        <dbReference type="SAM" id="MobiDB-lite"/>
    </source>
</evidence>
<reference evidence="4" key="1">
    <citation type="journal article" date="2020" name="Stud. Mycol.">
        <title>101 Dothideomycetes genomes: a test case for predicting lifestyles and emergence of pathogens.</title>
        <authorList>
            <person name="Haridas S."/>
            <person name="Albert R."/>
            <person name="Binder M."/>
            <person name="Bloem J."/>
            <person name="Labutti K."/>
            <person name="Salamov A."/>
            <person name="Andreopoulos B."/>
            <person name="Baker S."/>
            <person name="Barry K."/>
            <person name="Bills G."/>
            <person name="Bluhm B."/>
            <person name="Cannon C."/>
            <person name="Castanera R."/>
            <person name="Culley D."/>
            <person name="Daum C."/>
            <person name="Ezra D."/>
            <person name="Gonzalez J."/>
            <person name="Henrissat B."/>
            <person name="Kuo A."/>
            <person name="Liang C."/>
            <person name="Lipzen A."/>
            <person name="Lutzoni F."/>
            <person name="Magnuson J."/>
            <person name="Mondo S."/>
            <person name="Nolan M."/>
            <person name="Ohm R."/>
            <person name="Pangilinan J."/>
            <person name="Park H.-J."/>
            <person name="Ramirez L."/>
            <person name="Alfaro M."/>
            <person name="Sun H."/>
            <person name="Tritt A."/>
            <person name="Yoshinaga Y."/>
            <person name="Zwiers L.-H."/>
            <person name="Turgeon B."/>
            <person name="Goodwin S."/>
            <person name="Spatafora J."/>
            <person name="Crous P."/>
            <person name="Grigoriev I."/>
        </authorList>
    </citation>
    <scope>NUCLEOTIDE SEQUENCE</scope>
    <source>
        <strain evidence="4">CBS 109.77</strain>
    </source>
</reference>
<feature type="domain" description="Arb2" evidence="3">
    <location>
        <begin position="15"/>
        <end position="317"/>
    </location>
</feature>
<dbReference type="Proteomes" id="UP000799757">
    <property type="component" value="Unassembled WGS sequence"/>
</dbReference>
<feature type="coiled-coil region" evidence="1">
    <location>
        <begin position="509"/>
        <end position="536"/>
    </location>
</feature>
<dbReference type="Pfam" id="PF22749">
    <property type="entry name" value="Arb2"/>
    <property type="match status" value="1"/>
</dbReference>
<dbReference type="InterPro" id="IPR048263">
    <property type="entry name" value="Arb2"/>
</dbReference>
<sequence>MFRRVAEGLPPDASYPANLQKLGYFINEVGQIRMIDFPDKDFQFYLSNIDRHNEVHREAVQICQRQEVLNRLSALGIERLYLPSLSNTKPDDEPHVPILTPPANILKSRKRVVVLINDTLQDLGILAYRQLQRELGLNGGSVVNFTKELINRSIEAKDGVDVFKDGFVIEDKQKETPGLVVMNLGQLLYSHKTNESLSMRSWIAKPRKSICHDVIQVHEVENRVEGHRTEQEHIKSVFNKVLHNPDFVAADAEIYVIAIENGAENLLSVLGSELDKYGPRITAIATVHSMVDAIRITNPNLKAFLYQRARQWKVSDESDPRKCIEVPSDYAGQAEESGPSARGPAEPGPTPNWLETVSPSGPISAVSGLLRRLKLAVTPHKAGSEAGSESMSFTNHEFEPICLGFGGGDSTVGECVFTNTAVQHAILDFFEEVAQNPLDYRNPVFNLSFPQPTTDKPLTLTVPEPEDTEYAAFQPIQPAEMSPEQQEVDLHKQKLGNMKASLDATPRDKPELEKGRSGLERRIAKAEEELEKLQEKALATGEPKANEVEEVKENWETQRKGPMIPFAGTMVDSELVKGAGLLETAEEALRELDSVHED</sequence>
<proteinExistence type="predicted"/>
<name>A0A6A6XQC7_9PLEO</name>
<evidence type="ECO:0000259" key="3">
    <source>
        <dbReference type="Pfam" id="PF22749"/>
    </source>
</evidence>
<dbReference type="SUPFAM" id="SSF57997">
    <property type="entry name" value="Tropomyosin"/>
    <property type="match status" value="1"/>
</dbReference>
<dbReference type="GO" id="GO:0035197">
    <property type="term" value="F:siRNA binding"/>
    <property type="evidence" value="ECO:0007669"/>
    <property type="project" value="TreeGrafter"/>
</dbReference>
<dbReference type="GO" id="GO:0005634">
    <property type="term" value="C:nucleus"/>
    <property type="evidence" value="ECO:0007669"/>
    <property type="project" value="TreeGrafter"/>
</dbReference>
<dbReference type="GO" id="GO:0031048">
    <property type="term" value="P:regulatory ncRNA-mediated heterochromatin formation"/>
    <property type="evidence" value="ECO:0007669"/>
    <property type="project" value="TreeGrafter"/>
</dbReference>
<dbReference type="AlphaFoldDB" id="A0A6A6XQC7"/>
<gene>
    <name evidence="4" type="ORF">K505DRAFT_268896</name>
</gene>